<evidence type="ECO:0000313" key="5">
    <source>
        <dbReference type="Proteomes" id="UP000232323"/>
    </source>
</evidence>
<organism evidence="4 5">
    <name type="scientific">Chlamydomonas eustigma</name>
    <dbReference type="NCBI Taxonomy" id="1157962"/>
    <lineage>
        <taxon>Eukaryota</taxon>
        <taxon>Viridiplantae</taxon>
        <taxon>Chlorophyta</taxon>
        <taxon>core chlorophytes</taxon>
        <taxon>Chlorophyceae</taxon>
        <taxon>CS clade</taxon>
        <taxon>Chlamydomonadales</taxon>
        <taxon>Chlamydomonadaceae</taxon>
        <taxon>Chlamydomonas</taxon>
    </lineage>
</organism>
<dbReference type="PANTHER" id="PTHR47310:SF2">
    <property type="entry name" value="PROTEIN FLUORESCENT IN BLUE LIGHT, CHLOROPLASTIC"/>
    <property type="match status" value="1"/>
</dbReference>
<feature type="coiled-coil region" evidence="2">
    <location>
        <begin position="81"/>
        <end position="120"/>
    </location>
</feature>
<dbReference type="AlphaFoldDB" id="A0A250XDI8"/>
<comment type="caution">
    <text evidence="4">The sequence shown here is derived from an EMBL/GenBank/DDBJ whole genome shotgun (WGS) entry which is preliminary data.</text>
</comment>
<keyword evidence="1" id="KW-0802">TPR repeat</keyword>
<accession>A0A250XDI8</accession>
<feature type="coiled-coil region" evidence="2">
    <location>
        <begin position="150"/>
        <end position="177"/>
    </location>
</feature>
<evidence type="ECO:0000256" key="3">
    <source>
        <dbReference type="SAM" id="MobiDB-lite"/>
    </source>
</evidence>
<gene>
    <name evidence="4" type="ORF">CEUSTIGMA_g8265.t1</name>
</gene>
<dbReference type="InterPro" id="IPR019734">
    <property type="entry name" value="TPR_rpt"/>
</dbReference>
<evidence type="ECO:0000256" key="1">
    <source>
        <dbReference type="PROSITE-ProRule" id="PRU00339"/>
    </source>
</evidence>
<dbReference type="Pfam" id="PF13424">
    <property type="entry name" value="TPR_12"/>
    <property type="match status" value="1"/>
</dbReference>
<dbReference type="PROSITE" id="PS50005">
    <property type="entry name" value="TPR"/>
    <property type="match status" value="1"/>
</dbReference>
<proteinExistence type="predicted"/>
<dbReference type="InterPro" id="IPR011990">
    <property type="entry name" value="TPR-like_helical_dom_sf"/>
</dbReference>
<dbReference type="STRING" id="1157962.A0A250XDI8"/>
<keyword evidence="5" id="KW-1185">Reference proteome</keyword>
<protein>
    <submittedName>
        <fullName evidence="4">Uncharacterized protein</fullName>
    </submittedName>
</protein>
<dbReference type="EMBL" id="BEGY01000057">
    <property type="protein sequence ID" value="GAX80830.1"/>
    <property type="molecule type" value="Genomic_DNA"/>
</dbReference>
<keyword evidence="2" id="KW-0175">Coiled coil</keyword>
<dbReference type="InterPro" id="IPR044243">
    <property type="entry name" value="FLU"/>
</dbReference>
<evidence type="ECO:0000256" key="2">
    <source>
        <dbReference type="SAM" id="Coils"/>
    </source>
</evidence>
<dbReference type="SUPFAM" id="SSF48452">
    <property type="entry name" value="TPR-like"/>
    <property type="match status" value="1"/>
</dbReference>
<dbReference type="GO" id="GO:0015995">
    <property type="term" value="P:chlorophyll biosynthetic process"/>
    <property type="evidence" value="ECO:0007669"/>
    <property type="project" value="InterPro"/>
</dbReference>
<reference evidence="4 5" key="1">
    <citation type="submission" date="2017-08" db="EMBL/GenBank/DDBJ databases">
        <title>Acidophilic green algal genome provides insights into adaptation to an acidic environment.</title>
        <authorList>
            <person name="Hirooka S."/>
            <person name="Hirose Y."/>
            <person name="Kanesaki Y."/>
            <person name="Higuchi S."/>
            <person name="Fujiwara T."/>
            <person name="Onuma R."/>
            <person name="Era A."/>
            <person name="Ohbayashi R."/>
            <person name="Uzuka A."/>
            <person name="Nozaki H."/>
            <person name="Yoshikawa H."/>
            <person name="Miyagishima S.Y."/>
        </authorList>
    </citation>
    <scope>NUCLEOTIDE SEQUENCE [LARGE SCALE GENOMIC DNA]</scope>
    <source>
        <strain evidence="4 5">NIES-2499</strain>
    </source>
</reference>
<dbReference type="PANTHER" id="PTHR47310">
    <property type="entry name" value="PROTEIN FLUORESCENT IN BLUE LIGHT, CHLOROPLASTIC"/>
    <property type="match status" value="1"/>
</dbReference>
<evidence type="ECO:0000313" key="4">
    <source>
        <dbReference type="EMBL" id="GAX80830.1"/>
    </source>
</evidence>
<dbReference type="SMART" id="SM00028">
    <property type="entry name" value="TPR"/>
    <property type="match status" value="2"/>
</dbReference>
<dbReference type="Gene3D" id="1.25.40.10">
    <property type="entry name" value="Tetratricopeptide repeat domain"/>
    <property type="match status" value="1"/>
</dbReference>
<feature type="repeat" description="TPR" evidence="1">
    <location>
        <begin position="336"/>
        <end position="369"/>
    </location>
</feature>
<sequence length="374" mass="40286">MNLQRLSTAPSCSSECRSNQRSVPISRTRNVIAPAVNHVSSESVNKRNTVASLLALSLLGTSSPAKATEGFLRSTGARGILPDEEEKLLRLRQEIEGEARRALEDERAKYERESRLTQEGKLCGTPFGIDVVGITEALAIIGALVGGVVARQRKEELEKLNEQLRKINLQLRQQARAGTIYAPGLTYAPPQMAGGDSPATSRGSSVRAAAGAATRTTVVMAPTATAPVAAPAAAPISSATVLSMEEEDMSQDQVACRDALRAGKRLLKEKNGAASMVRFEKALMLSKALSDRVQERRANRGLAAAARLQGQNRTAIKHLERVLDISREMAEYTGDADAYGTIADCYTDMGEFEKAAQYYDKYISCMNSADGRPV</sequence>
<dbReference type="Proteomes" id="UP000232323">
    <property type="component" value="Unassembled WGS sequence"/>
</dbReference>
<feature type="region of interest" description="Disordered" evidence="3">
    <location>
        <begin position="1"/>
        <end position="20"/>
    </location>
</feature>
<name>A0A250XDI8_9CHLO</name>
<dbReference type="OrthoDB" id="286233at2759"/>